<dbReference type="RefSeq" id="WP_043393518.1">
    <property type="nucleotide sequence ID" value="NZ_JPMI01000075.1"/>
</dbReference>
<evidence type="ECO:0000256" key="1">
    <source>
        <dbReference type="SAM" id="SignalP"/>
    </source>
</evidence>
<proteinExistence type="predicted"/>
<name>A0A084SWV5_9BACT</name>
<dbReference type="PROSITE" id="PS51257">
    <property type="entry name" value="PROKAR_LIPOPROTEIN"/>
    <property type="match status" value="1"/>
</dbReference>
<gene>
    <name evidence="2" type="ORF">Q664_11635</name>
</gene>
<evidence type="ECO:0008006" key="4">
    <source>
        <dbReference type="Google" id="ProtNLM"/>
    </source>
</evidence>
<evidence type="ECO:0000313" key="3">
    <source>
        <dbReference type="Proteomes" id="UP000028547"/>
    </source>
</evidence>
<feature type="chain" id="PRO_5001781678" description="Lipoprotein" evidence="1">
    <location>
        <begin position="20"/>
        <end position="173"/>
    </location>
</feature>
<evidence type="ECO:0000313" key="2">
    <source>
        <dbReference type="EMBL" id="KFA92940.1"/>
    </source>
</evidence>
<dbReference type="Proteomes" id="UP000028547">
    <property type="component" value="Unassembled WGS sequence"/>
</dbReference>
<dbReference type="EMBL" id="JPMI01000075">
    <property type="protein sequence ID" value="KFA92940.1"/>
    <property type="molecule type" value="Genomic_DNA"/>
</dbReference>
<protein>
    <recommendedName>
        <fullName evidence="4">Lipoprotein</fullName>
    </recommendedName>
</protein>
<comment type="caution">
    <text evidence="2">The sequence shown here is derived from an EMBL/GenBank/DDBJ whole genome shotgun (WGS) entry which is preliminary data.</text>
</comment>
<accession>A0A084SWV5</accession>
<organism evidence="2 3">
    <name type="scientific">Archangium violaceum Cb vi76</name>
    <dbReference type="NCBI Taxonomy" id="1406225"/>
    <lineage>
        <taxon>Bacteria</taxon>
        <taxon>Pseudomonadati</taxon>
        <taxon>Myxococcota</taxon>
        <taxon>Myxococcia</taxon>
        <taxon>Myxococcales</taxon>
        <taxon>Cystobacterineae</taxon>
        <taxon>Archangiaceae</taxon>
        <taxon>Archangium</taxon>
    </lineage>
</organism>
<reference evidence="2 3" key="1">
    <citation type="submission" date="2014-07" db="EMBL/GenBank/DDBJ databases">
        <title>Draft Genome Sequence of Gephyronic Acid Producer, Cystobacter violaceus Strain Cb vi76.</title>
        <authorList>
            <person name="Stevens D.C."/>
            <person name="Young J."/>
            <person name="Carmichael R."/>
            <person name="Tan J."/>
            <person name="Taylor R.E."/>
        </authorList>
    </citation>
    <scope>NUCLEOTIDE SEQUENCE [LARGE SCALE GENOMIC DNA]</scope>
    <source>
        <strain evidence="2 3">Cb vi76</strain>
    </source>
</reference>
<dbReference type="AlphaFoldDB" id="A0A084SWV5"/>
<keyword evidence="1" id="KW-0732">Signal</keyword>
<sequence length="173" mass="19805">MLRSSSWLTWLVLLLGGCAAPSASVGSTAVTGSPERLPARHPELTLSQIARVLCQYQLLPDPVLSRLPEHYRPSELIRQEDLDFLRRHHWYLSETDLDRPGLYAALSRFVECTVEREVDYGNGQAAVSVRYTRPRWEATSLRRPQILNPSSPTQRLIALNRWLLRNPETTTTW</sequence>
<feature type="signal peptide" evidence="1">
    <location>
        <begin position="1"/>
        <end position="19"/>
    </location>
</feature>